<evidence type="ECO:0000313" key="3">
    <source>
        <dbReference type="EMBL" id="CAF2127429.1"/>
    </source>
</evidence>
<gene>
    <name evidence="3" type="ORF">MBJ925_LOCUS26999</name>
</gene>
<sequence>MSRSAPNGNSSTTVSAGITSAMLNYYVYEDLVFHVQAIQLQMIEIAKFIDDQAKNDQKTRMKLKSRSLTFVDPYGNPTTNQYFDHEIVSTLFNKYKKDYVPKYLQKWIKLGKMNGGVILPLTEHELNSTVSEYDNGYRFITYGEINLSIIYSEHRRPHTLVLSVLLTDNVKKIETRIPKTRRLENIELKSFTTNDESSKNIACLNEDRTLNPNDTVLSAKLYEHNCIIMAKLVEESASKKSSSDFHIFIKTLTGKTHTIKVNPFTDISTVKALIRGKEGIPPDQQRLIFADQQLEDWRTLDDYNVQEESTIHIVLRLRGGMYHFTSGRRNFDELPSAQAEAIKQVLVFQFEHTEYLETLPLTDLQNSVLRGHTLLSELLSQIKGYSVSHDVSNLENVILSNPADGKDDDDGLNDEWKSSLEK</sequence>
<feature type="domain" description="Ubiquitin-like" evidence="2">
    <location>
        <begin position="245"/>
        <end position="320"/>
    </location>
</feature>
<dbReference type="InterPro" id="IPR000626">
    <property type="entry name" value="Ubiquitin-like_dom"/>
</dbReference>
<name>A0A816VQ39_9BILA</name>
<dbReference type="Pfam" id="PF00240">
    <property type="entry name" value="ubiquitin"/>
    <property type="match status" value="1"/>
</dbReference>
<dbReference type="AlphaFoldDB" id="A0A816VQ39"/>
<dbReference type="Gene3D" id="3.10.20.90">
    <property type="entry name" value="Phosphatidylinositol 3-kinase Catalytic Subunit, Chain A, domain 1"/>
    <property type="match status" value="1"/>
</dbReference>
<dbReference type="PRINTS" id="PR00348">
    <property type="entry name" value="UBIQUITIN"/>
</dbReference>
<comment type="caution">
    <text evidence="3">The sequence shown here is derived from an EMBL/GenBank/DDBJ whole genome shotgun (WGS) entry which is preliminary data.</text>
</comment>
<accession>A0A816VQ39</accession>
<reference evidence="3" key="1">
    <citation type="submission" date="2021-02" db="EMBL/GenBank/DDBJ databases">
        <authorList>
            <person name="Nowell W R."/>
        </authorList>
    </citation>
    <scope>NUCLEOTIDE SEQUENCE</scope>
</reference>
<dbReference type="InterPro" id="IPR019956">
    <property type="entry name" value="Ubiquitin_dom"/>
</dbReference>
<dbReference type="SUPFAM" id="SSF54236">
    <property type="entry name" value="Ubiquitin-like"/>
    <property type="match status" value="1"/>
</dbReference>
<dbReference type="SMART" id="SM00213">
    <property type="entry name" value="UBQ"/>
    <property type="match status" value="1"/>
</dbReference>
<dbReference type="FunFam" id="3.10.20.90:FF:000160">
    <property type="entry name" value="Polyubiquitin-C"/>
    <property type="match status" value="1"/>
</dbReference>
<dbReference type="Proteomes" id="UP000663824">
    <property type="component" value="Unassembled WGS sequence"/>
</dbReference>
<feature type="region of interest" description="Disordered" evidence="1">
    <location>
        <begin position="402"/>
        <end position="422"/>
    </location>
</feature>
<evidence type="ECO:0000259" key="2">
    <source>
        <dbReference type="PROSITE" id="PS50053"/>
    </source>
</evidence>
<evidence type="ECO:0000256" key="1">
    <source>
        <dbReference type="SAM" id="MobiDB-lite"/>
    </source>
</evidence>
<protein>
    <recommendedName>
        <fullName evidence="2">Ubiquitin-like domain-containing protein</fullName>
    </recommendedName>
</protein>
<dbReference type="EMBL" id="CAJNRE010014384">
    <property type="protein sequence ID" value="CAF2127429.1"/>
    <property type="molecule type" value="Genomic_DNA"/>
</dbReference>
<evidence type="ECO:0000313" key="4">
    <source>
        <dbReference type="Proteomes" id="UP000663824"/>
    </source>
</evidence>
<dbReference type="PROSITE" id="PS50053">
    <property type="entry name" value="UBIQUITIN_2"/>
    <property type="match status" value="1"/>
</dbReference>
<dbReference type="InterPro" id="IPR029071">
    <property type="entry name" value="Ubiquitin-like_domsf"/>
</dbReference>
<proteinExistence type="predicted"/>
<dbReference type="PANTHER" id="PTHR10666">
    <property type="entry name" value="UBIQUITIN"/>
    <property type="match status" value="1"/>
</dbReference>
<organism evidence="3 4">
    <name type="scientific">Rotaria magnacalcarata</name>
    <dbReference type="NCBI Taxonomy" id="392030"/>
    <lineage>
        <taxon>Eukaryota</taxon>
        <taxon>Metazoa</taxon>
        <taxon>Spiralia</taxon>
        <taxon>Gnathifera</taxon>
        <taxon>Rotifera</taxon>
        <taxon>Eurotatoria</taxon>
        <taxon>Bdelloidea</taxon>
        <taxon>Philodinida</taxon>
        <taxon>Philodinidae</taxon>
        <taxon>Rotaria</taxon>
    </lineage>
</organism>
<dbReference type="InterPro" id="IPR050158">
    <property type="entry name" value="Ubiquitin_ubiquitin-like"/>
</dbReference>